<dbReference type="Pfam" id="PF00857">
    <property type="entry name" value="Isochorismatase"/>
    <property type="match status" value="1"/>
</dbReference>
<dbReference type="InterPro" id="IPR036380">
    <property type="entry name" value="Isochorismatase-like_sf"/>
</dbReference>
<keyword evidence="4" id="KW-0378">Hydrolase</keyword>
<dbReference type="AlphaFoldDB" id="A0A0P1KP12"/>
<proteinExistence type="inferred from homology"/>
<dbReference type="PANTHER" id="PTHR11080:SF2">
    <property type="entry name" value="LD05707P"/>
    <property type="match status" value="1"/>
</dbReference>
<dbReference type="PANTHER" id="PTHR11080">
    <property type="entry name" value="PYRAZINAMIDASE/NICOTINAMIDASE"/>
    <property type="match status" value="1"/>
</dbReference>
<dbReference type="InterPro" id="IPR000868">
    <property type="entry name" value="Isochorismatase-like_dom"/>
</dbReference>
<evidence type="ECO:0000256" key="5">
    <source>
        <dbReference type="ARBA" id="ARBA00037900"/>
    </source>
</evidence>
<keyword evidence="3" id="KW-0479">Metal-binding</keyword>
<dbReference type="Gene3D" id="3.40.50.850">
    <property type="entry name" value="Isochorismatase-like"/>
    <property type="match status" value="1"/>
</dbReference>
<dbReference type="CDD" id="cd01011">
    <property type="entry name" value="nicotinamidase"/>
    <property type="match status" value="1"/>
</dbReference>
<gene>
    <name evidence="9" type="ORF">LAQU0_S02e07404g</name>
</gene>
<dbReference type="GO" id="GO:0019363">
    <property type="term" value="P:pyridine nucleotide biosynthetic process"/>
    <property type="evidence" value="ECO:0007669"/>
    <property type="project" value="UniProtKB-KW"/>
</dbReference>
<evidence type="ECO:0000259" key="8">
    <source>
        <dbReference type="Pfam" id="PF00857"/>
    </source>
</evidence>
<evidence type="ECO:0000256" key="3">
    <source>
        <dbReference type="ARBA" id="ARBA00022723"/>
    </source>
</evidence>
<evidence type="ECO:0000256" key="7">
    <source>
        <dbReference type="ARBA" id="ARBA00043224"/>
    </source>
</evidence>
<evidence type="ECO:0000313" key="10">
    <source>
        <dbReference type="Proteomes" id="UP000236544"/>
    </source>
</evidence>
<dbReference type="EC" id="3.5.1.19" evidence="6"/>
<dbReference type="InterPro" id="IPR052347">
    <property type="entry name" value="Isochorismatase_Nicotinamidase"/>
</dbReference>
<evidence type="ECO:0000313" key="9">
    <source>
        <dbReference type="EMBL" id="CUS21164.1"/>
    </source>
</evidence>
<evidence type="ECO:0000256" key="6">
    <source>
        <dbReference type="ARBA" id="ARBA00039017"/>
    </source>
</evidence>
<evidence type="ECO:0000256" key="4">
    <source>
        <dbReference type="ARBA" id="ARBA00022801"/>
    </source>
</evidence>
<dbReference type="OrthoDB" id="3341310at2759"/>
<accession>A0A0P1KP12</accession>
<feature type="domain" description="Isochorismatase-like" evidence="8">
    <location>
        <begin position="4"/>
        <end position="195"/>
    </location>
</feature>
<name>A0A0P1KP12_9SACH</name>
<dbReference type="GO" id="GO:0008936">
    <property type="term" value="F:nicotinamidase activity"/>
    <property type="evidence" value="ECO:0007669"/>
    <property type="project" value="UniProtKB-EC"/>
</dbReference>
<dbReference type="SUPFAM" id="SSF52499">
    <property type="entry name" value="Isochorismatase-like hydrolases"/>
    <property type="match status" value="1"/>
</dbReference>
<evidence type="ECO:0000256" key="1">
    <source>
        <dbReference type="ARBA" id="ARBA00006336"/>
    </source>
</evidence>
<comment type="similarity">
    <text evidence="1">Belongs to the isochorismatase family.</text>
</comment>
<keyword evidence="10" id="KW-1185">Reference proteome</keyword>
<comment type="pathway">
    <text evidence="5">Cofactor biosynthesis; nicotinate biosynthesis; nicotinate from nicotinamide: step 1/1.</text>
</comment>
<dbReference type="EMBL" id="LN890542">
    <property type="protein sequence ID" value="CUS21164.1"/>
    <property type="molecule type" value="Genomic_DNA"/>
</dbReference>
<protein>
    <recommendedName>
        <fullName evidence="6">nicotinamidase</fullName>
        <ecNumber evidence="6">3.5.1.19</ecNumber>
    </recommendedName>
    <alternativeName>
        <fullName evidence="7">Nicotinamide deamidase</fullName>
    </alternativeName>
</protein>
<dbReference type="GO" id="GO:0046872">
    <property type="term" value="F:metal ion binding"/>
    <property type="evidence" value="ECO:0007669"/>
    <property type="project" value="UniProtKB-KW"/>
</dbReference>
<sequence>MGKALIVVDVQLDFLPPDGSLAVPAGDEIVERIAELVKDPRWCVVVATQDWHPADHTSFAKNHELPEFSSFRYVSPVDRHETQQATLWPVHCVQGTPGAELAPALSESLESLECDHHTVKKGYISDREYYSAFNDIWNDHHTELDGLLRKHGVNDVFVVGLALDYCVKNTALSAAALGYRTTILQDYTRAIASDSKSMCSLKQELVQNDVTLK</sequence>
<evidence type="ECO:0000256" key="2">
    <source>
        <dbReference type="ARBA" id="ARBA00022642"/>
    </source>
</evidence>
<organism evidence="9 10">
    <name type="scientific">Lachancea quebecensis</name>
    <dbReference type="NCBI Taxonomy" id="1654605"/>
    <lineage>
        <taxon>Eukaryota</taxon>
        <taxon>Fungi</taxon>
        <taxon>Dikarya</taxon>
        <taxon>Ascomycota</taxon>
        <taxon>Saccharomycotina</taxon>
        <taxon>Saccharomycetes</taxon>
        <taxon>Saccharomycetales</taxon>
        <taxon>Saccharomycetaceae</taxon>
        <taxon>Lachancea</taxon>
    </lineage>
</organism>
<dbReference type="Proteomes" id="UP000236544">
    <property type="component" value="Unassembled WGS sequence"/>
</dbReference>
<keyword evidence="2" id="KW-0662">Pyridine nucleotide biosynthesis</keyword>
<reference evidence="10" key="1">
    <citation type="submission" date="2015-10" db="EMBL/GenBank/DDBJ databases">
        <authorList>
            <person name="Devillers H."/>
        </authorList>
    </citation>
    <scope>NUCLEOTIDE SEQUENCE [LARGE SCALE GENOMIC DNA]</scope>
</reference>